<dbReference type="KEGG" id="cace:CACET_c13290"/>
<dbReference type="EMBL" id="CP009687">
    <property type="protein sequence ID" value="AKL94794.1"/>
    <property type="molecule type" value="Genomic_DNA"/>
</dbReference>
<protein>
    <submittedName>
        <fullName evidence="1">Thiamine biosynthesis protein ThiS</fullName>
    </submittedName>
</protein>
<dbReference type="RefSeq" id="WP_044823582.1">
    <property type="nucleotide sequence ID" value="NZ_CP009687.1"/>
</dbReference>
<dbReference type="InterPro" id="IPR010035">
    <property type="entry name" value="Thi_S"/>
</dbReference>
<sequence>MTIKMNGEEKQLEKEMNILEFLAVQQVEMPEMVSVELNGEIIDRDDFETIFIKENDVIELLYFMGGGGFGF</sequence>
<dbReference type="CDD" id="cd00565">
    <property type="entry name" value="Ubl_ThiS"/>
    <property type="match status" value="1"/>
</dbReference>
<reference evidence="1 2" key="1">
    <citation type="submission" date="2014-10" db="EMBL/GenBank/DDBJ databases">
        <title>Genome sequence of Clostridium aceticum DSM 1496.</title>
        <authorList>
            <person name="Poehlein A."/>
            <person name="Schiel-Bengelsdorf B."/>
            <person name="Gottschalk G."/>
            <person name="Duerre P."/>
            <person name="Daniel R."/>
        </authorList>
    </citation>
    <scope>NUCLEOTIDE SEQUENCE [LARGE SCALE GENOMIC DNA]</scope>
    <source>
        <strain evidence="1 2">DSM 1496</strain>
    </source>
</reference>
<keyword evidence="2" id="KW-1185">Reference proteome</keyword>
<dbReference type="PATRIC" id="fig|84022.5.peg.2789"/>
<dbReference type="NCBIfam" id="TIGR01683">
    <property type="entry name" value="thiS"/>
    <property type="match status" value="1"/>
</dbReference>
<accession>A0A0D8IBR3</accession>
<dbReference type="AlphaFoldDB" id="A0A0D8IBR3"/>
<evidence type="ECO:0000313" key="1">
    <source>
        <dbReference type="EMBL" id="AKL94794.1"/>
    </source>
</evidence>
<dbReference type="PANTHER" id="PTHR34472:SF1">
    <property type="entry name" value="SULFUR CARRIER PROTEIN THIS"/>
    <property type="match status" value="1"/>
</dbReference>
<name>A0A0D8IBR3_9CLOT</name>
<dbReference type="OrthoDB" id="9810692at2"/>
<dbReference type="Proteomes" id="UP000035704">
    <property type="component" value="Chromosome"/>
</dbReference>
<dbReference type="Gene3D" id="3.10.20.30">
    <property type="match status" value="1"/>
</dbReference>
<evidence type="ECO:0000313" key="2">
    <source>
        <dbReference type="Proteomes" id="UP000035704"/>
    </source>
</evidence>
<dbReference type="Pfam" id="PF02597">
    <property type="entry name" value="ThiS"/>
    <property type="match status" value="1"/>
</dbReference>
<dbReference type="InterPro" id="IPR016155">
    <property type="entry name" value="Mopterin_synth/thiamin_S_b"/>
</dbReference>
<dbReference type="SUPFAM" id="SSF54285">
    <property type="entry name" value="MoaD/ThiS"/>
    <property type="match status" value="1"/>
</dbReference>
<proteinExistence type="predicted"/>
<gene>
    <name evidence="1" type="primary">thiS1</name>
    <name evidence="1" type="ORF">CACET_c13290</name>
</gene>
<organism evidence="1 2">
    <name type="scientific">Clostridium aceticum</name>
    <dbReference type="NCBI Taxonomy" id="84022"/>
    <lineage>
        <taxon>Bacteria</taxon>
        <taxon>Bacillati</taxon>
        <taxon>Bacillota</taxon>
        <taxon>Clostridia</taxon>
        <taxon>Eubacteriales</taxon>
        <taxon>Clostridiaceae</taxon>
        <taxon>Clostridium</taxon>
    </lineage>
</organism>
<dbReference type="PANTHER" id="PTHR34472">
    <property type="entry name" value="SULFUR CARRIER PROTEIN THIS"/>
    <property type="match status" value="1"/>
</dbReference>
<dbReference type="InterPro" id="IPR003749">
    <property type="entry name" value="ThiS/MoaD-like"/>
</dbReference>
<dbReference type="InterPro" id="IPR012675">
    <property type="entry name" value="Beta-grasp_dom_sf"/>
</dbReference>
<dbReference type="STRING" id="84022.CACET_c13290"/>